<organism evidence="2 3">
    <name type="scientific">Arachis duranensis</name>
    <name type="common">Wild peanut</name>
    <dbReference type="NCBI Taxonomy" id="130453"/>
    <lineage>
        <taxon>Eukaryota</taxon>
        <taxon>Viridiplantae</taxon>
        <taxon>Streptophyta</taxon>
        <taxon>Embryophyta</taxon>
        <taxon>Tracheophyta</taxon>
        <taxon>Spermatophyta</taxon>
        <taxon>Magnoliopsida</taxon>
        <taxon>eudicotyledons</taxon>
        <taxon>Gunneridae</taxon>
        <taxon>Pentapetalae</taxon>
        <taxon>rosids</taxon>
        <taxon>fabids</taxon>
        <taxon>Fabales</taxon>
        <taxon>Fabaceae</taxon>
        <taxon>Papilionoideae</taxon>
        <taxon>50 kb inversion clade</taxon>
        <taxon>dalbergioids sensu lato</taxon>
        <taxon>Dalbergieae</taxon>
        <taxon>Pterocarpus clade</taxon>
        <taxon>Arachis</taxon>
    </lineage>
</organism>
<evidence type="ECO:0000313" key="3">
    <source>
        <dbReference type="RefSeq" id="XP_015949366.1"/>
    </source>
</evidence>
<proteinExistence type="predicted"/>
<dbReference type="GeneID" id="107474270"/>
<keyword evidence="2" id="KW-1185">Reference proteome</keyword>
<feature type="chain" id="PRO_5028177300" evidence="1">
    <location>
        <begin position="27"/>
        <end position="130"/>
    </location>
</feature>
<feature type="signal peptide" evidence="1">
    <location>
        <begin position="1"/>
        <end position="26"/>
    </location>
</feature>
<sequence>MELAGTARRFPLLVLILPCFGNVAAATGITNRKGEEAIFPCRFCCHGNWCWKLLTELLCVMISASFDFEWQRGYFLYAEGVSAYNLAVADVLFSAYSGPCGSRGVISYTQGYSQQESHIRLVMLGYVGSG</sequence>
<accession>A0A6P4CDF8</accession>
<dbReference type="Proteomes" id="UP000515211">
    <property type="component" value="Chromosome 2"/>
</dbReference>
<dbReference type="AlphaFoldDB" id="A0A6P4CDF8"/>
<dbReference type="KEGG" id="adu:107474270"/>
<reference evidence="3" key="2">
    <citation type="submission" date="2025-08" db="UniProtKB">
        <authorList>
            <consortium name="RefSeq"/>
        </authorList>
    </citation>
    <scope>IDENTIFICATION</scope>
    <source>
        <tissue evidence="3">Whole plant</tissue>
    </source>
</reference>
<evidence type="ECO:0000313" key="2">
    <source>
        <dbReference type="Proteomes" id="UP000515211"/>
    </source>
</evidence>
<gene>
    <name evidence="3" type="primary">LOC107474270</name>
</gene>
<keyword evidence="1" id="KW-0732">Signal</keyword>
<name>A0A6P4CDF8_ARADU</name>
<evidence type="ECO:0000256" key="1">
    <source>
        <dbReference type="SAM" id="SignalP"/>
    </source>
</evidence>
<protein>
    <submittedName>
        <fullName evidence="3">Uncharacterized protein LOC107474270</fullName>
    </submittedName>
</protein>
<dbReference type="RefSeq" id="XP_015949366.1">
    <property type="nucleotide sequence ID" value="XM_016093880.3"/>
</dbReference>
<reference evidence="2" key="1">
    <citation type="journal article" date="2016" name="Nat. Genet.">
        <title>The genome sequences of Arachis duranensis and Arachis ipaensis, the diploid ancestors of cultivated peanut.</title>
        <authorList>
            <person name="Bertioli D.J."/>
            <person name="Cannon S.B."/>
            <person name="Froenicke L."/>
            <person name="Huang G."/>
            <person name="Farmer A.D."/>
            <person name="Cannon E.K."/>
            <person name="Liu X."/>
            <person name="Gao D."/>
            <person name="Clevenger J."/>
            <person name="Dash S."/>
            <person name="Ren L."/>
            <person name="Moretzsohn M.C."/>
            <person name="Shirasawa K."/>
            <person name="Huang W."/>
            <person name="Vidigal B."/>
            <person name="Abernathy B."/>
            <person name="Chu Y."/>
            <person name="Niederhuth C.E."/>
            <person name="Umale P."/>
            <person name="Araujo A.C."/>
            <person name="Kozik A."/>
            <person name="Kim K.D."/>
            <person name="Burow M.D."/>
            <person name="Varshney R.K."/>
            <person name="Wang X."/>
            <person name="Zhang X."/>
            <person name="Barkley N."/>
            <person name="Guimaraes P.M."/>
            <person name="Isobe S."/>
            <person name="Guo B."/>
            <person name="Liao B."/>
            <person name="Stalker H.T."/>
            <person name="Schmitz R.J."/>
            <person name="Scheffler B.E."/>
            <person name="Leal-Bertioli S.C."/>
            <person name="Xun X."/>
            <person name="Jackson S.A."/>
            <person name="Michelmore R."/>
            <person name="Ozias-Akins P."/>
        </authorList>
    </citation>
    <scope>NUCLEOTIDE SEQUENCE [LARGE SCALE GENOMIC DNA]</scope>
    <source>
        <strain evidence="2">cv. V14167</strain>
    </source>
</reference>